<sequence length="70" mass="7977">MITGKFKVGDKVRYEKCSSLDQGFPELVGYEGSVAYFGRTYVYVNFKGAIPYGFDDLQELPCEEEELIHV</sequence>
<dbReference type="EMBL" id="LR796181">
    <property type="protein sequence ID" value="CAB4124676.1"/>
    <property type="molecule type" value="Genomic_DNA"/>
</dbReference>
<dbReference type="EMBL" id="LR798291">
    <property type="protein sequence ID" value="CAB5221062.1"/>
    <property type="molecule type" value="Genomic_DNA"/>
</dbReference>
<evidence type="ECO:0000313" key="2">
    <source>
        <dbReference type="EMBL" id="CAB5221062.1"/>
    </source>
</evidence>
<protein>
    <submittedName>
        <fullName evidence="1">Uncharacterized protein</fullName>
    </submittedName>
</protein>
<proteinExistence type="predicted"/>
<reference evidence="1" key="1">
    <citation type="submission" date="2020-04" db="EMBL/GenBank/DDBJ databases">
        <authorList>
            <person name="Chiriac C."/>
            <person name="Salcher M."/>
            <person name="Ghai R."/>
            <person name="Kavagutti S V."/>
        </authorList>
    </citation>
    <scope>NUCLEOTIDE SEQUENCE</scope>
</reference>
<gene>
    <name evidence="2" type="ORF">UFOVP246_77</name>
    <name evidence="1" type="ORF">UFOVP59_38</name>
</gene>
<accession>A0A6J5KU85</accession>
<organism evidence="1">
    <name type="scientific">uncultured Caudovirales phage</name>
    <dbReference type="NCBI Taxonomy" id="2100421"/>
    <lineage>
        <taxon>Viruses</taxon>
        <taxon>Duplodnaviria</taxon>
        <taxon>Heunggongvirae</taxon>
        <taxon>Uroviricota</taxon>
        <taxon>Caudoviricetes</taxon>
        <taxon>Peduoviridae</taxon>
        <taxon>Maltschvirus</taxon>
        <taxon>Maltschvirus maltsch</taxon>
    </lineage>
</organism>
<name>A0A6J5KU85_9CAUD</name>
<evidence type="ECO:0000313" key="1">
    <source>
        <dbReference type="EMBL" id="CAB4124676.1"/>
    </source>
</evidence>